<dbReference type="Proteomes" id="UP000324222">
    <property type="component" value="Unassembled WGS sequence"/>
</dbReference>
<protein>
    <submittedName>
        <fullName evidence="2">Uncharacterized protein</fullName>
    </submittedName>
</protein>
<keyword evidence="3" id="KW-1185">Reference proteome</keyword>
<accession>A0A5B7HQI1</accession>
<reference evidence="2 3" key="1">
    <citation type="submission" date="2019-05" db="EMBL/GenBank/DDBJ databases">
        <title>Another draft genome of Portunus trituberculatus and its Hox gene families provides insights of decapod evolution.</title>
        <authorList>
            <person name="Jeong J.-H."/>
            <person name="Song I."/>
            <person name="Kim S."/>
            <person name="Choi T."/>
            <person name="Kim D."/>
            <person name="Ryu S."/>
            <person name="Kim W."/>
        </authorList>
    </citation>
    <scope>NUCLEOTIDE SEQUENCE [LARGE SCALE GENOMIC DNA]</scope>
    <source>
        <tissue evidence="2">Muscle</tissue>
    </source>
</reference>
<sequence>MRRSGGVDSALIAVRKHPYRKSPRQHRPGDTRQRPKPLTGAAEESRSLPQRYPAVAASA</sequence>
<feature type="compositionally biased region" description="Basic residues" evidence="1">
    <location>
        <begin position="14"/>
        <end position="26"/>
    </location>
</feature>
<organism evidence="2 3">
    <name type="scientific">Portunus trituberculatus</name>
    <name type="common">Swimming crab</name>
    <name type="synonym">Neptunus trituberculatus</name>
    <dbReference type="NCBI Taxonomy" id="210409"/>
    <lineage>
        <taxon>Eukaryota</taxon>
        <taxon>Metazoa</taxon>
        <taxon>Ecdysozoa</taxon>
        <taxon>Arthropoda</taxon>
        <taxon>Crustacea</taxon>
        <taxon>Multicrustacea</taxon>
        <taxon>Malacostraca</taxon>
        <taxon>Eumalacostraca</taxon>
        <taxon>Eucarida</taxon>
        <taxon>Decapoda</taxon>
        <taxon>Pleocyemata</taxon>
        <taxon>Brachyura</taxon>
        <taxon>Eubrachyura</taxon>
        <taxon>Portunoidea</taxon>
        <taxon>Portunidae</taxon>
        <taxon>Portuninae</taxon>
        <taxon>Portunus</taxon>
    </lineage>
</organism>
<dbReference type="EMBL" id="VSRR010040641">
    <property type="protein sequence ID" value="MPC75231.1"/>
    <property type="molecule type" value="Genomic_DNA"/>
</dbReference>
<dbReference type="AlphaFoldDB" id="A0A5B7HQI1"/>
<name>A0A5B7HQI1_PORTR</name>
<comment type="caution">
    <text evidence="2">The sequence shown here is derived from an EMBL/GenBank/DDBJ whole genome shotgun (WGS) entry which is preliminary data.</text>
</comment>
<gene>
    <name evidence="2" type="ORF">E2C01_069615</name>
</gene>
<evidence type="ECO:0000313" key="3">
    <source>
        <dbReference type="Proteomes" id="UP000324222"/>
    </source>
</evidence>
<evidence type="ECO:0000313" key="2">
    <source>
        <dbReference type="EMBL" id="MPC75231.1"/>
    </source>
</evidence>
<proteinExistence type="predicted"/>
<evidence type="ECO:0000256" key="1">
    <source>
        <dbReference type="SAM" id="MobiDB-lite"/>
    </source>
</evidence>
<feature type="region of interest" description="Disordered" evidence="1">
    <location>
        <begin position="1"/>
        <end position="59"/>
    </location>
</feature>